<sequence>MNASRYLEISLNKKLILLGYLLCLSILSNSAIAAAQYSLSPRTYESLSAIHKLLNKEEYNTALSKLKDLFSLVQGAGQQKNYEQAIVLQTLGYTYSSLENYPKAIQTFKDSLNLKVLPDQVSNSVHYALGQLYIITERYAEAAAFLEDWLRDESIGDSSTDAHVLAANAYYHLKKYTKTISHITAAINHSEDPKEYWYQLSLAARLELKQYPESAKILEILITKFPEKKEYWQQLAGIYLELNQEQRSLAVQGLTTHIKSFKEVDLVRLSDFYRYLNMPYKAGIVLQKGFTNNTIKTSDKNLERLAESWFAAKEWEKAANAFKQAGKLREDGKMELRLGQMFIELQQWKQAELAFKQALKKGGLKDSGQVYISLARVEYEQEQIVPAIEFLKKAKRSPKYHNQADQWLKHLQLVQQQHTEAETEG</sequence>
<evidence type="ECO:0000256" key="2">
    <source>
        <dbReference type="SAM" id="SignalP"/>
    </source>
</evidence>
<organism evidence="3 4">
    <name type="scientific">Candidatus Nitrosacidococcus tergens</name>
    <dbReference type="NCBI Taxonomy" id="553981"/>
    <lineage>
        <taxon>Bacteria</taxon>
        <taxon>Pseudomonadati</taxon>
        <taxon>Pseudomonadota</taxon>
        <taxon>Gammaproteobacteria</taxon>
        <taxon>Chromatiales</taxon>
        <taxon>Chromatiaceae</taxon>
        <taxon>Candidatus Nitrosacidococcus</taxon>
    </lineage>
</organism>
<keyword evidence="2" id="KW-0732">Signal</keyword>
<feature type="repeat" description="TPR" evidence="1">
    <location>
        <begin position="85"/>
        <end position="118"/>
    </location>
</feature>
<dbReference type="GO" id="GO:0000127">
    <property type="term" value="C:transcription factor TFIIIC complex"/>
    <property type="evidence" value="ECO:0007669"/>
    <property type="project" value="TreeGrafter"/>
</dbReference>
<accession>A0A7G1QBR9</accession>
<dbReference type="InterPro" id="IPR039340">
    <property type="entry name" value="Tfc4/TFIIIC-102/Sfc4"/>
</dbReference>
<dbReference type="AlphaFoldDB" id="A0A7G1QBR9"/>
<dbReference type="KEGG" id="ntg:NSCAC_1646"/>
<gene>
    <name evidence="3" type="ORF">NSCAC_1646</name>
</gene>
<protein>
    <submittedName>
        <fullName evidence="3">TPR repeat-containing protein</fullName>
    </submittedName>
</protein>
<dbReference type="InterPro" id="IPR011990">
    <property type="entry name" value="TPR-like_helical_dom_sf"/>
</dbReference>
<dbReference type="Proteomes" id="UP000516072">
    <property type="component" value="Chromosome"/>
</dbReference>
<feature type="signal peptide" evidence="2">
    <location>
        <begin position="1"/>
        <end position="33"/>
    </location>
</feature>
<dbReference type="SUPFAM" id="SSF48452">
    <property type="entry name" value="TPR-like"/>
    <property type="match status" value="2"/>
</dbReference>
<dbReference type="PANTHER" id="PTHR23082:SF0">
    <property type="entry name" value="GENERAL TRANSCRIPTION FACTOR 3C POLYPEPTIDE 3"/>
    <property type="match status" value="1"/>
</dbReference>
<feature type="chain" id="PRO_5028820697" evidence="2">
    <location>
        <begin position="34"/>
        <end position="425"/>
    </location>
</feature>
<dbReference type="EMBL" id="LR778175">
    <property type="protein sequence ID" value="CAB1277391.1"/>
    <property type="molecule type" value="Genomic_DNA"/>
</dbReference>
<dbReference type="Gene3D" id="1.25.40.10">
    <property type="entry name" value="Tetratricopeptide repeat domain"/>
    <property type="match status" value="3"/>
</dbReference>
<dbReference type="GO" id="GO:0006383">
    <property type="term" value="P:transcription by RNA polymerase III"/>
    <property type="evidence" value="ECO:0007669"/>
    <property type="project" value="InterPro"/>
</dbReference>
<dbReference type="PANTHER" id="PTHR23082">
    <property type="entry name" value="TRANSCRIPTION INITIATION FACTOR IIIC TFIIIC , POLYPEPTIDE 3-RELATED"/>
    <property type="match status" value="1"/>
</dbReference>
<name>A0A7G1QBR9_9GAMM</name>
<dbReference type="PROSITE" id="PS50005">
    <property type="entry name" value="TPR"/>
    <property type="match status" value="1"/>
</dbReference>
<reference evidence="3 4" key="1">
    <citation type="submission" date="2020-03" db="EMBL/GenBank/DDBJ databases">
        <authorList>
            <person name="Picone N."/>
        </authorList>
    </citation>
    <scope>NUCLEOTIDE SEQUENCE [LARGE SCALE GENOMIC DNA]</scope>
    <source>
        <strain evidence="3">NSCAC1</strain>
    </source>
</reference>
<dbReference type="SMART" id="SM00028">
    <property type="entry name" value="TPR"/>
    <property type="match status" value="4"/>
</dbReference>
<keyword evidence="1" id="KW-0802">TPR repeat</keyword>
<dbReference type="InterPro" id="IPR019734">
    <property type="entry name" value="TPR_rpt"/>
</dbReference>
<keyword evidence="4" id="KW-1185">Reference proteome</keyword>
<evidence type="ECO:0000256" key="1">
    <source>
        <dbReference type="PROSITE-ProRule" id="PRU00339"/>
    </source>
</evidence>
<proteinExistence type="predicted"/>
<evidence type="ECO:0000313" key="4">
    <source>
        <dbReference type="Proteomes" id="UP000516072"/>
    </source>
</evidence>
<evidence type="ECO:0000313" key="3">
    <source>
        <dbReference type="EMBL" id="CAB1277391.1"/>
    </source>
</evidence>
<dbReference type="Pfam" id="PF13432">
    <property type="entry name" value="TPR_16"/>
    <property type="match status" value="2"/>
</dbReference>